<dbReference type="Gene3D" id="3.30.1150.10">
    <property type="match status" value="1"/>
</dbReference>
<evidence type="ECO:0000256" key="7">
    <source>
        <dbReference type="ARBA" id="ARBA00022927"/>
    </source>
</evidence>
<evidence type="ECO:0000256" key="4">
    <source>
        <dbReference type="ARBA" id="ARBA00022475"/>
    </source>
</evidence>
<evidence type="ECO:0000256" key="8">
    <source>
        <dbReference type="ARBA" id="ARBA00022989"/>
    </source>
</evidence>
<dbReference type="STRING" id="1769779.AUP74_00464"/>
<evidence type="ECO:0000256" key="2">
    <source>
        <dbReference type="ARBA" id="ARBA00006555"/>
    </source>
</evidence>
<dbReference type="GO" id="GO:0005886">
    <property type="term" value="C:plasma membrane"/>
    <property type="evidence" value="ECO:0007669"/>
    <property type="project" value="UniProtKB-SubCell"/>
</dbReference>
<keyword evidence="12" id="KW-1185">Reference proteome</keyword>
<evidence type="ECO:0000259" key="10">
    <source>
        <dbReference type="PROSITE" id="PS52015"/>
    </source>
</evidence>
<dbReference type="KEGG" id="micc:AUP74_00464"/>
<evidence type="ECO:0000256" key="5">
    <source>
        <dbReference type="ARBA" id="ARBA00022519"/>
    </source>
</evidence>
<name>A0A1C9W469_9GAMM</name>
<keyword evidence="5" id="KW-0997">Cell inner membrane</keyword>
<proteinExistence type="inferred from homology"/>
<keyword evidence="4" id="KW-1003">Cell membrane</keyword>
<accession>A0A1C9W469</accession>
<feature type="domain" description="TonB C-terminal" evidence="10">
    <location>
        <begin position="119"/>
        <end position="216"/>
    </location>
</feature>
<keyword evidence="3" id="KW-0813">Transport</keyword>
<dbReference type="InterPro" id="IPR051045">
    <property type="entry name" value="TonB-dependent_transducer"/>
</dbReference>
<dbReference type="GO" id="GO:0015031">
    <property type="term" value="P:protein transport"/>
    <property type="evidence" value="ECO:0007669"/>
    <property type="project" value="UniProtKB-KW"/>
</dbReference>
<sequence length="216" mass="23925">MVKAYSLNPFYFVQSDRSLIRSFQNWLLAALVTLLLILLMSQLIATEYRAPDSEQSIKVEDIHLPVLKPTVNRFEPPQKVADPQPQPMPPKARTEIDPANPAIVIAPPAPEGEKLGPVLADSGPVPIFKPAPRYPRTALRQGIEGYVVVEFSIGRAGNVLNPIVVGGYDSAGNPTDVFNRAAITAVERFKYRPQQQDGKPVVRHGVRNRIRFKLAE</sequence>
<dbReference type="SUPFAM" id="SSF74653">
    <property type="entry name" value="TolA/TonB C-terminal domain"/>
    <property type="match status" value="1"/>
</dbReference>
<dbReference type="AlphaFoldDB" id="A0A1C9W469"/>
<protein>
    <submittedName>
        <fullName evidence="11">Transport protein TonB</fullName>
    </submittedName>
</protein>
<evidence type="ECO:0000256" key="9">
    <source>
        <dbReference type="ARBA" id="ARBA00023136"/>
    </source>
</evidence>
<dbReference type="InterPro" id="IPR006260">
    <property type="entry name" value="TonB/TolA_C"/>
</dbReference>
<comment type="subcellular location">
    <subcellularLocation>
        <location evidence="1">Cell inner membrane</location>
        <topology evidence="1">Single-pass membrane protein</topology>
        <orientation evidence="1">Periplasmic side</orientation>
    </subcellularLocation>
</comment>
<dbReference type="EMBL" id="CP014143">
    <property type="protein sequence ID" value="AOS95935.1"/>
    <property type="molecule type" value="Genomic_DNA"/>
</dbReference>
<evidence type="ECO:0000256" key="3">
    <source>
        <dbReference type="ARBA" id="ARBA00022448"/>
    </source>
</evidence>
<keyword evidence="6" id="KW-0812">Transmembrane</keyword>
<evidence type="ECO:0000313" key="11">
    <source>
        <dbReference type="EMBL" id="AOS95935.1"/>
    </source>
</evidence>
<dbReference type="PANTHER" id="PTHR33446">
    <property type="entry name" value="PROTEIN TONB-RELATED"/>
    <property type="match status" value="1"/>
</dbReference>
<dbReference type="Proteomes" id="UP000095672">
    <property type="component" value="Chromosome"/>
</dbReference>
<keyword evidence="9" id="KW-0472">Membrane</keyword>
<evidence type="ECO:0000313" key="12">
    <source>
        <dbReference type="Proteomes" id="UP000095672"/>
    </source>
</evidence>
<dbReference type="PROSITE" id="PS52015">
    <property type="entry name" value="TONB_CTD"/>
    <property type="match status" value="1"/>
</dbReference>
<evidence type="ECO:0000256" key="6">
    <source>
        <dbReference type="ARBA" id="ARBA00022692"/>
    </source>
</evidence>
<dbReference type="NCBIfam" id="TIGR01352">
    <property type="entry name" value="tonB_Cterm"/>
    <property type="match status" value="1"/>
</dbReference>
<dbReference type="InterPro" id="IPR037682">
    <property type="entry name" value="TonB_C"/>
</dbReference>
<evidence type="ECO:0000256" key="1">
    <source>
        <dbReference type="ARBA" id="ARBA00004383"/>
    </source>
</evidence>
<dbReference type="Pfam" id="PF03544">
    <property type="entry name" value="TonB_C"/>
    <property type="match status" value="1"/>
</dbReference>
<keyword evidence="7" id="KW-0653">Protein transport</keyword>
<organism evidence="11 12">
    <name type="scientific">Microbulbifer aggregans</name>
    <dbReference type="NCBI Taxonomy" id="1769779"/>
    <lineage>
        <taxon>Bacteria</taxon>
        <taxon>Pseudomonadati</taxon>
        <taxon>Pseudomonadota</taxon>
        <taxon>Gammaproteobacteria</taxon>
        <taxon>Cellvibrionales</taxon>
        <taxon>Microbulbiferaceae</taxon>
        <taxon>Microbulbifer</taxon>
    </lineage>
</organism>
<keyword evidence="8" id="KW-1133">Transmembrane helix</keyword>
<gene>
    <name evidence="11" type="ORF">AUP74_00464</name>
</gene>
<comment type="similarity">
    <text evidence="2">Belongs to the TonB family.</text>
</comment>
<dbReference type="GO" id="GO:0055085">
    <property type="term" value="P:transmembrane transport"/>
    <property type="evidence" value="ECO:0007669"/>
    <property type="project" value="InterPro"/>
</dbReference>
<reference evidence="12" key="1">
    <citation type="submission" date="2016-01" db="EMBL/GenBank/DDBJ databases">
        <title>Complete genome sequence of Microbulbifer sp. CCB-MM1, a halophile isolated from Matang Mangrove Forest, Perak.</title>
        <authorList>
            <person name="Moh T.H."/>
            <person name="Dinesh B."/>
            <person name="Lau N.-S."/>
            <person name="Go F."/>
            <person name="Alexander Chong S.-C."/>
        </authorList>
    </citation>
    <scope>NUCLEOTIDE SEQUENCE [LARGE SCALE GENOMIC DNA]</scope>
    <source>
        <strain evidence="12">CCB-MM1</strain>
    </source>
</reference>